<organism evidence="12 13">
    <name type="scientific">Pelagivirga sediminicola</name>
    <dbReference type="NCBI Taxonomy" id="2170575"/>
    <lineage>
        <taxon>Bacteria</taxon>
        <taxon>Pseudomonadati</taxon>
        <taxon>Pseudomonadota</taxon>
        <taxon>Alphaproteobacteria</taxon>
        <taxon>Rhodobacterales</taxon>
        <taxon>Paracoccaceae</taxon>
        <taxon>Pelagivirga</taxon>
    </lineage>
</organism>
<dbReference type="InterPro" id="IPR043429">
    <property type="entry name" value="ArtM/GltK/GlnP/TcyL/YhdX-like"/>
</dbReference>
<feature type="transmembrane region" description="Helical" evidence="10">
    <location>
        <begin position="197"/>
        <end position="218"/>
    </location>
</feature>
<evidence type="ECO:0000256" key="5">
    <source>
        <dbReference type="ARBA" id="ARBA00022475"/>
    </source>
</evidence>
<evidence type="ECO:0000256" key="8">
    <source>
        <dbReference type="ARBA" id="ARBA00022989"/>
    </source>
</evidence>
<dbReference type="EMBL" id="QCYH01000007">
    <property type="protein sequence ID" value="PVA09653.1"/>
    <property type="molecule type" value="Genomic_DNA"/>
</dbReference>
<comment type="caution">
    <text evidence="12">The sequence shown here is derived from an EMBL/GenBank/DDBJ whole genome shotgun (WGS) entry which is preliminary data.</text>
</comment>
<dbReference type="RefSeq" id="WP_108692700.1">
    <property type="nucleotide sequence ID" value="NZ_QCYH01000007.1"/>
</dbReference>
<keyword evidence="7" id="KW-0029">Amino-acid transport</keyword>
<protein>
    <submittedName>
        <fullName evidence="12">Amino acid ABC transporter permease</fullName>
    </submittedName>
</protein>
<keyword evidence="6 10" id="KW-0812">Transmembrane</keyword>
<feature type="domain" description="ABC transmembrane type-1" evidence="11">
    <location>
        <begin position="24"/>
        <end position="218"/>
    </location>
</feature>
<dbReference type="CDD" id="cd06261">
    <property type="entry name" value="TM_PBP2"/>
    <property type="match status" value="1"/>
</dbReference>
<dbReference type="OrthoDB" id="9808674at2"/>
<keyword evidence="5" id="KW-1003">Cell membrane</keyword>
<accession>A0A2T7G5E6</accession>
<dbReference type="AlphaFoldDB" id="A0A2T7G5E6"/>
<evidence type="ECO:0000313" key="12">
    <source>
        <dbReference type="EMBL" id="PVA09653.1"/>
    </source>
</evidence>
<dbReference type="PANTHER" id="PTHR30614">
    <property type="entry name" value="MEMBRANE COMPONENT OF AMINO ACID ABC TRANSPORTER"/>
    <property type="match status" value="1"/>
</dbReference>
<evidence type="ECO:0000256" key="9">
    <source>
        <dbReference type="ARBA" id="ARBA00023136"/>
    </source>
</evidence>
<evidence type="ECO:0000256" key="4">
    <source>
        <dbReference type="ARBA" id="ARBA00022448"/>
    </source>
</evidence>
<dbReference type="Gene3D" id="1.10.3720.10">
    <property type="entry name" value="MetI-like"/>
    <property type="match status" value="1"/>
</dbReference>
<evidence type="ECO:0000313" key="13">
    <source>
        <dbReference type="Proteomes" id="UP000244446"/>
    </source>
</evidence>
<evidence type="ECO:0000259" key="11">
    <source>
        <dbReference type="PROSITE" id="PS50928"/>
    </source>
</evidence>
<feature type="transmembrane region" description="Helical" evidence="10">
    <location>
        <begin position="28"/>
        <end position="48"/>
    </location>
</feature>
<dbReference type="InterPro" id="IPR035906">
    <property type="entry name" value="MetI-like_sf"/>
</dbReference>
<gene>
    <name evidence="12" type="ORF">DC366_13295</name>
</gene>
<evidence type="ECO:0000256" key="1">
    <source>
        <dbReference type="ARBA" id="ARBA00003159"/>
    </source>
</evidence>
<comment type="similarity">
    <text evidence="3">Belongs to the binding-protein-dependent transport system permease family. HisMQ subfamily.</text>
</comment>
<reference evidence="12 13" key="1">
    <citation type="submission" date="2018-04" db="EMBL/GenBank/DDBJ databases">
        <title>Pelagivirga bohaiensis gen. nov., sp. nov., a bacterium isolated from the Bohai Sea.</title>
        <authorList>
            <person name="Ji X."/>
        </authorList>
    </citation>
    <scope>NUCLEOTIDE SEQUENCE [LARGE SCALE GENOMIC DNA]</scope>
    <source>
        <strain evidence="12 13">BH-SD19</strain>
    </source>
</reference>
<evidence type="ECO:0000256" key="10">
    <source>
        <dbReference type="RuleBase" id="RU363032"/>
    </source>
</evidence>
<proteinExistence type="inferred from homology"/>
<evidence type="ECO:0000256" key="3">
    <source>
        <dbReference type="ARBA" id="ARBA00010072"/>
    </source>
</evidence>
<keyword evidence="8 10" id="KW-1133">Transmembrane helix</keyword>
<evidence type="ECO:0000256" key="6">
    <source>
        <dbReference type="ARBA" id="ARBA00022692"/>
    </source>
</evidence>
<dbReference type="SUPFAM" id="SSF161098">
    <property type="entry name" value="MetI-like"/>
    <property type="match status" value="1"/>
</dbReference>
<dbReference type="PROSITE" id="PS50928">
    <property type="entry name" value="ABC_TM1"/>
    <property type="match status" value="1"/>
</dbReference>
<comment type="function">
    <text evidence="1">Part of the binding-protein-dependent transport system for glutamine; probably responsible for the translocation of the substrate across the membrane.</text>
</comment>
<keyword evidence="13" id="KW-1185">Reference proteome</keyword>
<evidence type="ECO:0000256" key="2">
    <source>
        <dbReference type="ARBA" id="ARBA00004429"/>
    </source>
</evidence>
<keyword evidence="9 10" id="KW-0472">Membrane</keyword>
<dbReference type="Pfam" id="PF00528">
    <property type="entry name" value="BPD_transp_1"/>
    <property type="match status" value="1"/>
</dbReference>
<dbReference type="NCBIfam" id="TIGR01726">
    <property type="entry name" value="HEQRo_perm_3TM"/>
    <property type="match status" value="1"/>
</dbReference>
<keyword evidence="4 10" id="KW-0813">Transport</keyword>
<dbReference type="InterPro" id="IPR010065">
    <property type="entry name" value="AA_ABC_transptr_permease_3TM"/>
</dbReference>
<evidence type="ECO:0000256" key="7">
    <source>
        <dbReference type="ARBA" id="ARBA00022970"/>
    </source>
</evidence>
<feature type="transmembrane region" description="Helical" evidence="10">
    <location>
        <begin position="163"/>
        <end position="185"/>
    </location>
</feature>
<dbReference type="InterPro" id="IPR000515">
    <property type="entry name" value="MetI-like"/>
</dbReference>
<name>A0A2T7G5E6_9RHOB</name>
<dbReference type="GO" id="GO:0006865">
    <property type="term" value="P:amino acid transport"/>
    <property type="evidence" value="ECO:0007669"/>
    <property type="project" value="UniProtKB-KW"/>
</dbReference>
<dbReference type="Proteomes" id="UP000244446">
    <property type="component" value="Unassembled WGS sequence"/>
</dbReference>
<sequence length="230" mass="25147">MNWLQDYFNLRLVSEYADVFAEGIWQTLWISAVCLALSLIFGTLLALARMSKNPLLWRPVAGYIQFIRATPLLVQIYLVYYGLPTIMPSGMLFDEVQSGIIALTLHTSPYMGEIIRAGIGSVARGQIEGALSVGMTPRQTMRHITLPQAIANVMPPLLGQTAVLIKDTSLLSIIAVFELLGAGLLMFSETVVATESYVTVAICYLAIYAMMLVLSGIVQNRLGGSAWQAN</sequence>
<dbReference type="GO" id="GO:0022857">
    <property type="term" value="F:transmembrane transporter activity"/>
    <property type="evidence" value="ECO:0007669"/>
    <property type="project" value="InterPro"/>
</dbReference>
<comment type="subcellular location">
    <subcellularLocation>
        <location evidence="2">Cell inner membrane</location>
        <topology evidence="2">Multi-pass membrane protein</topology>
    </subcellularLocation>
    <subcellularLocation>
        <location evidence="10">Cell membrane</location>
        <topology evidence="10">Multi-pass membrane protein</topology>
    </subcellularLocation>
</comment>
<dbReference type="PANTHER" id="PTHR30614:SF20">
    <property type="entry name" value="GLUTAMINE TRANSPORT SYSTEM PERMEASE PROTEIN GLNP"/>
    <property type="match status" value="1"/>
</dbReference>
<dbReference type="GO" id="GO:0043190">
    <property type="term" value="C:ATP-binding cassette (ABC) transporter complex"/>
    <property type="evidence" value="ECO:0007669"/>
    <property type="project" value="InterPro"/>
</dbReference>